<protein>
    <submittedName>
        <fullName evidence="2">Uncharacterized protein</fullName>
    </submittedName>
</protein>
<evidence type="ECO:0000256" key="1">
    <source>
        <dbReference type="SAM" id="MobiDB-lite"/>
    </source>
</evidence>
<feature type="region of interest" description="Disordered" evidence="1">
    <location>
        <begin position="1"/>
        <end position="118"/>
    </location>
</feature>
<dbReference type="AlphaFoldDB" id="A0A1C5K8T4"/>
<feature type="compositionally biased region" description="Polar residues" evidence="1">
    <location>
        <begin position="88"/>
        <end position="107"/>
    </location>
</feature>
<evidence type="ECO:0000313" key="2">
    <source>
        <dbReference type="EMBL" id="SCG79205.1"/>
    </source>
</evidence>
<sequence length="118" mass="11975">MRLAVAGPDRTAWRRPAVADRGGDRATDRGGARATGRGGDRLGTAQGGGRFGTGRASGQVREPSGQVRRAACTASAVTSVSRSVGRAPSSSRANQRASQVEPPTSVTVGGAGWSTITR</sequence>
<feature type="compositionally biased region" description="Basic and acidic residues" evidence="1">
    <location>
        <begin position="17"/>
        <end position="31"/>
    </location>
</feature>
<gene>
    <name evidence="2" type="ORF">GA0070623_4587</name>
</gene>
<feature type="compositionally biased region" description="Low complexity" evidence="1">
    <location>
        <begin position="67"/>
        <end position="87"/>
    </location>
</feature>
<proteinExistence type="predicted"/>
<keyword evidence="3" id="KW-1185">Reference proteome</keyword>
<dbReference type="Proteomes" id="UP000198226">
    <property type="component" value="Chromosome I"/>
</dbReference>
<accession>A0A1C5K8T4</accession>
<evidence type="ECO:0000313" key="3">
    <source>
        <dbReference type="Proteomes" id="UP000198226"/>
    </source>
</evidence>
<dbReference type="EMBL" id="LT607752">
    <property type="protein sequence ID" value="SCG79205.1"/>
    <property type="molecule type" value="Genomic_DNA"/>
</dbReference>
<organism evidence="2 3">
    <name type="scientific">Micromonospora rifamycinica</name>
    <dbReference type="NCBI Taxonomy" id="291594"/>
    <lineage>
        <taxon>Bacteria</taxon>
        <taxon>Bacillati</taxon>
        <taxon>Actinomycetota</taxon>
        <taxon>Actinomycetes</taxon>
        <taxon>Micromonosporales</taxon>
        <taxon>Micromonosporaceae</taxon>
        <taxon>Micromonospora</taxon>
    </lineage>
</organism>
<name>A0A1C5K8T4_9ACTN</name>
<reference evidence="3" key="1">
    <citation type="submission" date="2016-06" db="EMBL/GenBank/DDBJ databases">
        <authorList>
            <person name="Varghese N."/>
            <person name="Submissions Spin"/>
        </authorList>
    </citation>
    <scope>NUCLEOTIDE SEQUENCE [LARGE SCALE GENOMIC DNA]</scope>
    <source>
        <strain evidence="3">DSM 44983</strain>
    </source>
</reference>